<keyword evidence="2" id="KW-0226">DNA condensation</keyword>
<keyword evidence="6" id="KW-1185">Reference proteome</keyword>
<name>A0ABT5KLZ6_9BURK</name>
<dbReference type="Proteomes" id="UP001219862">
    <property type="component" value="Unassembled WGS sequence"/>
</dbReference>
<comment type="caution">
    <text evidence="5">The sequence shown here is derived from an EMBL/GenBank/DDBJ whole genome shotgun (WGS) entry which is preliminary data.</text>
</comment>
<dbReference type="PROSITE" id="PS00045">
    <property type="entry name" value="HISTONE_LIKE"/>
    <property type="match status" value="1"/>
</dbReference>
<dbReference type="PANTHER" id="PTHR33175">
    <property type="entry name" value="DNA-BINDING PROTEIN HU"/>
    <property type="match status" value="1"/>
</dbReference>
<accession>A0ABT5KLZ6</accession>
<evidence type="ECO:0000313" key="6">
    <source>
        <dbReference type="Proteomes" id="UP001219862"/>
    </source>
</evidence>
<dbReference type="Gene3D" id="4.10.520.10">
    <property type="entry name" value="IHF-like DNA-binding proteins"/>
    <property type="match status" value="1"/>
</dbReference>
<protein>
    <submittedName>
        <fullName evidence="5">HU family DNA-binding protein</fullName>
    </submittedName>
</protein>
<evidence type="ECO:0000313" key="5">
    <source>
        <dbReference type="EMBL" id="MDC8783852.1"/>
    </source>
</evidence>
<evidence type="ECO:0000256" key="2">
    <source>
        <dbReference type="ARBA" id="ARBA00023067"/>
    </source>
</evidence>
<dbReference type="InterPro" id="IPR020816">
    <property type="entry name" value="Histone-like_DNA-bd_CS"/>
</dbReference>
<sequence>MNKSELIDHIAVQADISKAAAARALEAVIGSVKSTLKKNGSVSLVGFGTFSVTQREARSGRNPRTGDTIKIEAAKVPKFRPGKALKDAVN</sequence>
<reference evidence="5 6" key="1">
    <citation type="submission" date="2022-10" db="EMBL/GenBank/DDBJ databases">
        <title>paucibacter sp. hw8 Genome sequencing.</title>
        <authorList>
            <person name="Park S."/>
        </authorList>
    </citation>
    <scope>NUCLEOTIDE SEQUENCE [LARGE SCALE GENOMIC DNA]</scope>
    <source>
        <strain evidence="6">hw8</strain>
    </source>
</reference>
<dbReference type="InterPro" id="IPR000119">
    <property type="entry name" value="Hist_DNA-bd"/>
</dbReference>
<gene>
    <name evidence="5" type="ORF">PRZ01_01430</name>
</gene>
<dbReference type="EMBL" id="JAQQXS010000001">
    <property type="protein sequence ID" value="MDC8783852.1"/>
    <property type="molecule type" value="Genomic_DNA"/>
</dbReference>
<dbReference type="PANTHER" id="PTHR33175:SF3">
    <property type="entry name" value="DNA-BINDING PROTEIN HU-BETA"/>
    <property type="match status" value="1"/>
</dbReference>
<dbReference type="SMART" id="SM00411">
    <property type="entry name" value="BHL"/>
    <property type="match status" value="1"/>
</dbReference>
<comment type="similarity">
    <text evidence="1 4">Belongs to the bacterial histone-like protein family.</text>
</comment>
<dbReference type="RefSeq" id="WP_273594960.1">
    <property type="nucleotide sequence ID" value="NZ_JAQQXS010000001.1"/>
</dbReference>
<evidence type="ECO:0000256" key="1">
    <source>
        <dbReference type="ARBA" id="ARBA00010529"/>
    </source>
</evidence>
<proteinExistence type="inferred from homology"/>
<evidence type="ECO:0000256" key="4">
    <source>
        <dbReference type="RuleBase" id="RU003939"/>
    </source>
</evidence>
<evidence type="ECO:0000256" key="3">
    <source>
        <dbReference type="ARBA" id="ARBA00023125"/>
    </source>
</evidence>
<dbReference type="InterPro" id="IPR010992">
    <property type="entry name" value="IHF-like_DNA-bd_dom_sf"/>
</dbReference>
<dbReference type="GO" id="GO:0003677">
    <property type="term" value="F:DNA binding"/>
    <property type="evidence" value="ECO:0007669"/>
    <property type="project" value="UniProtKB-KW"/>
</dbReference>
<dbReference type="SUPFAM" id="SSF47729">
    <property type="entry name" value="IHF-like DNA-binding proteins"/>
    <property type="match status" value="1"/>
</dbReference>
<organism evidence="5 6">
    <name type="scientific">Roseateles koreensis</name>
    <dbReference type="NCBI Taxonomy" id="2987526"/>
    <lineage>
        <taxon>Bacteria</taxon>
        <taxon>Pseudomonadati</taxon>
        <taxon>Pseudomonadota</taxon>
        <taxon>Betaproteobacteria</taxon>
        <taxon>Burkholderiales</taxon>
        <taxon>Sphaerotilaceae</taxon>
        <taxon>Roseateles</taxon>
    </lineage>
</organism>
<dbReference type="CDD" id="cd13831">
    <property type="entry name" value="HU"/>
    <property type="match status" value="1"/>
</dbReference>
<keyword evidence="3 5" id="KW-0238">DNA-binding</keyword>
<dbReference type="PRINTS" id="PR01727">
    <property type="entry name" value="DNABINDINGHU"/>
</dbReference>
<dbReference type="Pfam" id="PF00216">
    <property type="entry name" value="Bac_DNA_binding"/>
    <property type="match status" value="1"/>
</dbReference>